<dbReference type="EMBL" id="FWWZ01000001">
    <property type="protein sequence ID" value="SMC09993.1"/>
    <property type="molecule type" value="Genomic_DNA"/>
</dbReference>
<gene>
    <name evidence="1" type="ORF">SAMN05660197_1819</name>
</gene>
<protein>
    <submittedName>
        <fullName evidence="1">Uncharacterized protein</fullName>
    </submittedName>
</protein>
<name>A0A1W1WW73_9BACT</name>
<dbReference type="Proteomes" id="UP000192602">
    <property type="component" value="Unassembled WGS sequence"/>
</dbReference>
<evidence type="ECO:0000313" key="2">
    <source>
        <dbReference type="Proteomes" id="UP000192602"/>
    </source>
</evidence>
<keyword evidence="2" id="KW-1185">Reference proteome</keyword>
<accession>A0A1W1WW73</accession>
<organism evidence="1 2">
    <name type="scientific">Nitratiruptor tergarcus DSM 16512</name>
    <dbReference type="NCBI Taxonomy" id="1069081"/>
    <lineage>
        <taxon>Bacteria</taxon>
        <taxon>Pseudomonadati</taxon>
        <taxon>Campylobacterota</taxon>
        <taxon>Epsilonproteobacteria</taxon>
        <taxon>Nautiliales</taxon>
        <taxon>Nitratiruptoraceae</taxon>
        <taxon>Nitratiruptor</taxon>
    </lineage>
</organism>
<proteinExistence type="predicted"/>
<reference evidence="2" key="1">
    <citation type="submission" date="2017-04" db="EMBL/GenBank/DDBJ databases">
        <authorList>
            <person name="Varghese N."/>
            <person name="Submissions S."/>
        </authorList>
    </citation>
    <scope>NUCLEOTIDE SEQUENCE [LARGE SCALE GENOMIC DNA]</scope>
    <source>
        <strain evidence="2">DSM 16512</strain>
    </source>
</reference>
<feature type="non-terminal residue" evidence="1">
    <location>
        <position position="1"/>
    </location>
</feature>
<dbReference type="AlphaFoldDB" id="A0A1W1WW73"/>
<sequence>IPHSSLNFKSPVQYLLENHYECHMYWTYTNS</sequence>
<evidence type="ECO:0000313" key="1">
    <source>
        <dbReference type="EMBL" id="SMC09993.1"/>
    </source>
</evidence>